<dbReference type="AlphaFoldDB" id="R7U2E9"/>
<accession>R7U2E9</accession>
<keyword evidence="1" id="KW-0175">Coiled coil</keyword>
<evidence type="ECO:0000256" key="1">
    <source>
        <dbReference type="SAM" id="Coils"/>
    </source>
</evidence>
<dbReference type="STRING" id="283909.R7U2E9"/>
<dbReference type="GO" id="GO:0031267">
    <property type="term" value="F:small GTPase binding"/>
    <property type="evidence" value="ECO:0007669"/>
    <property type="project" value="TreeGrafter"/>
</dbReference>
<organism evidence="3">
    <name type="scientific">Capitella teleta</name>
    <name type="common">Polychaete worm</name>
    <dbReference type="NCBI Taxonomy" id="283909"/>
    <lineage>
        <taxon>Eukaryota</taxon>
        <taxon>Metazoa</taxon>
        <taxon>Spiralia</taxon>
        <taxon>Lophotrochozoa</taxon>
        <taxon>Annelida</taxon>
        <taxon>Polychaeta</taxon>
        <taxon>Sedentaria</taxon>
        <taxon>Scolecida</taxon>
        <taxon>Capitellidae</taxon>
        <taxon>Capitella</taxon>
    </lineage>
</organism>
<keyword evidence="5" id="KW-1185">Reference proteome</keyword>
<dbReference type="OMA" id="PSEDSIH"/>
<dbReference type="OrthoDB" id="5322683at2759"/>
<dbReference type="HOGENOM" id="CLU_666059_0_0_1"/>
<dbReference type="EMBL" id="KB305931">
    <property type="protein sequence ID" value="ELU00515.1"/>
    <property type="molecule type" value="Genomic_DNA"/>
</dbReference>
<evidence type="ECO:0000313" key="4">
    <source>
        <dbReference type="EnsemblMetazoa" id="CapteP136787"/>
    </source>
</evidence>
<evidence type="ECO:0000313" key="5">
    <source>
        <dbReference type="Proteomes" id="UP000014760"/>
    </source>
</evidence>
<dbReference type="GO" id="GO:0005794">
    <property type="term" value="C:Golgi apparatus"/>
    <property type="evidence" value="ECO:0007669"/>
    <property type="project" value="TreeGrafter"/>
</dbReference>
<evidence type="ECO:0000313" key="3">
    <source>
        <dbReference type="EMBL" id="ELU00515.1"/>
    </source>
</evidence>
<dbReference type="PANTHER" id="PTHR19327:SF0">
    <property type="entry name" value="GOLGIN SUBFAMILY A MEMBER 4"/>
    <property type="match status" value="1"/>
</dbReference>
<feature type="region of interest" description="Disordered" evidence="2">
    <location>
        <begin position="127"/>
        <end position="146"/>
    </location>
</feature>
<dbReference type="GO" id="GO:0048193">
    <property type="term" value="P:Golgi vesicle transport"/>
    <property type="evidence" value="ECO:0007669"/>
    <property type="project" value="TreeGrafter"/>
</dbReference>
<reference evidence="3 5" key="2">
    <citation type="journal article" date="2013" name="Nature">
        <title>Insights into bilaterian evolution from three spiralian genomes.</title>
        <authorList>
            <person name="Simakov O."/>
            <person name="Marletaz F."/>
            <person name="Cho S.J."/>
            <person name="Edsinger-Gonzales E."/>
            <person name="Havlak P."/>
            <person name="Hellsten U."/>
            <person name="Kuo D.H."/>
            <person name="Larsson T."/>
            <person name="Lv J."/>
            <person name="Arendt D."/>
            <person name="Savage R."/>
            <person name="Osoegawa K."/>
            <person name="de Jong P."/>
            <person name="Grimwood J."/>
            <person name="Chapman J.A."/>
            <person name="Shapiro H."/>
            <person name="Aerts A."/>
            <person name="Otillar R.P."/>
            <person name="Terry A.Y."/>
            <person name="Boore J.L."/>
            <person name="Grigoriev I.V."/>
            <person name="Lindberg D.R."/>
            <person name="Seaver E.C."/>
            <person name="Weisblat D.A."/>
            <person name="Putnam N.H."/>
            <person name="Rokhsar D.S."/>
        </authorList>
    </citation>
    <scope>NUCLEOTIDE SEQUENCE</scope>
    <source>
        <strain evidence="3 5">I ESC-2004</strain>
    </source>
</reference>
<dbReference type="Proteomes" id="UP000014760">
    <property type="component" value="Unassembled WGS sequence"/>
</dbReference>
<gene>
    <name evidence="3" type="ORF">CAPTEDRAFT_136787</name>
</gene>
<feature type="compositionally biased region" description="Low complexity" evidence="2">
    <location>
        <begin position="127"/>
        <end position="140"/>
    </location>
</feature>
<dbReference type="EMBL" id="AMQN01009668">
    <property type="status" value="NOT_ANNOTATED_CDS"/>
    <property type="molecule type" value="Genomic_DNA"/>
</dbReference>
<sequence length="413" mass="47978">MFDFIQQPLPSDVESEVEGSGMQLQAVSKEDLYRYYCTMQSRSEKYKAKFRQVMFAYKDVERERDKLKKTLTDSQDKAFRRISELKEQTELDRLAKQHVEDNYQLMLQEKDELLKVLNTQVAASQQRSQQLQQNNSSTLSKASASGDASEEVLDANALKQKVKNIRGVSTIHRLSVQVQRLESLLSKCKETMKVQKDRQKAMTVDKQALANTLSLTQEELQKSKEAHEVSMGKVQSQMNEARRLIENLEQEKAMSVAQAKQQAHSAMVETEAALQSARQALASVTSEKDQLQERLTQLERKAQEQLTKSREIIKRLQDEKRSLQQEMEEKLQSSERSIEEDKEEMIQEALTLEKQKMQEEMKAEFEERIEDMATEHQSHLKQVMKEYNVQLEEKEREFQEALNQSLGELLLFS</sequence>
<dbReference type="PANTHER" id="PTHR19327">
    <property type="entry name" value="GOLGIN"/>
    <property type="match status" value="1"/>
</dbReference>
<reference evidence="5" key="1">
    <citation type="submission" date="2012-12" db="EMBL/GenBank/DDBJ databases">
        <authorList>
            <person name="Hellsten U."/>
            <person name="Grimwood J."/>
            <person name="Chapman J.A."/>
            <person name="Shapiro H."/>
            <person name="Aerts A."/>
            <person name="Otillar R.P."/>
            <person name="Terry A.Y."/>
            <person name="Boore J.L."/>
            <person name="Simakov O."/>
            <person name="Marletaz F."/>
            <person name="Cho S.-J."/>
            <person name="Edsinger-Gonzales E."/>
            <person name="Havlak P."/>
            <person name="Kuo D.-H."/>
            <person name="Larsson T."/>
            <person name="Lv J."/>
            <person name="Arendt D."/>
            <person name="Savage R."/>
            <person name="Osoegawa K."/>
            <person name="de Jong P."/>
            <person name="Lindberg D.R."/>
            <person name="Seaver E.C."/>
            <person name="Weisblat D.A."/>
            <person name="Putnam N.H."/>
            <person name="Grigoriev I.V."/>
            <person name="Rokhsar D.S."/>
        </authorList>
    </citation>
    <scope>NUCLEOTIDE SEQUENCE</scope>
    <source>
        <strain evidence="5">I ESC-2004</strain>
    </source>
</reference>
<reference evidence="4" key="3">
    <citation type="submission" date="2015-06" db="UniProtKB">
        <authorList>
            <consortium name="EnsemblMetazoa"/>
        </authorList>
    </citation>
    <scope>IDENTIFICATION</scope>
</reference>
<protein>
    <submittedName>
        <fullName evidence="3 4">Uncharacterized protein</fullName>
    </submittedName>
</protein>
<proteinExistence type="predicted"/>
<dbReference type="EnsemblMetazoa" id="CapteT136787">
    <property type="protein sequence ID" value="CapteP136787"/>
    <property type="gene ID" value="CapteG136787"/>
</dbReference>
<feature type="coiled-coil region" evidence="1">
    <location>
        <begin position="171"/>
        <end position="404"/>
    </location>
</feature>
<name>R7U2E9_CAPTE</name>
<evidence type="ECO:0000256" key="2">
    <source>
        <dbReference type="SAM" id="MobiDB-lite"/>
    </source>
</evidence>